<dbReference type="AlphaFoldDB" id="C6XMW4"/>
<dbReference type="InterPro" id="IPR036388">
    <property type="entry name" value="WH-like_DNA-bd_sf"/>
</dbReference>
<feature type="domain" description="Methylated-DNA-[protein]-cysteine S-methyltransferase DNA binding" evidence="9">
    <location>
        <begin position="91"/>
        <end position="170"/>
    </location>
</feature>
<dbReference type="GO" id="GO:0003908">
    <property type="term" value="F:methylated-DNA-[protein]-cysteine S-methyltransferase activity"/>
    <property type="evidence" value="ECO:0007669"/>
    <property type="project" value="UniProtKB-UniRule"/>
</dbReference>
<comment type="similarity">
    <text evidence="8">Belongs to the MGMT family.</text>
</comment>
<protein>
    <recommendedName>
        <fullName evidence="8">Methylated-DNA--protein-cysteine methyltransferase</fullName>
        <ecNumber evidence="8">2.1.1.63</ecNumber>
    </recommendedName>
    <alternativeName>
        <fullName evidence="8">6-O-methylguanine-DNA methyltransferase</fullName>
        <shortName evidence="8">MGMT</shortName>
    </alternativeName>
    <alternativeName>
        <fullName evidence="8">O-6-methylguanine-DNA-alkyltransferase</fullName>
    </alternativeName>
</protein>
<evidence type="ECO:0000256" key="6">
    <source>
        <dbReference type="ARBA" id="ARBA00023204"/>
    </source>
</evidence>
<dbReference type="PANTHER" id="PTHR10815">
    <property type="entry name" value="METHYLATED-DNA--PROTEIN-CYSTEINE METHYLTRANSFERASE"/>
    <property type="match status" value="1"/>
</dbReference>
<dbReference type="InterPro" id="IPR036217">
    <property type="entry name" value="MethylDNA_cys_MeTrfase_DNAb"/>
</dbReference>
<feature type="domain" description="Methylguanine DNA methyltransferase ribonuclease-like" evidence="10">
    <location>
        <begin position="6"/>
        <end position="84"/>
    </location>
</feature>
<sequence>MLTLFKEIIDGPFGHLSLIIDEAENLRAVEWEDFDARCQKLLVRHYGENGFTLNLAQNDQPSTTASALIDYFAGNLSALNHIKTATGGTLFQQKVWTALRTIPHGQTLTYGDLAKQIGNPKAVRAVGLANGANPIGIVVPCHRVIGTNGKLTGYAGGVDKKRWLLEHEGAIPASLSLDV</sequence>
<proteinExistence type="inferred from homology"/>
<organism evidence="11 12">
    <name type="scientific">Hirschia baltica (strain ATCC 49814 / DSM 5838 / IFAM 1418)</name>
    <dbReference type="NCBI Taxonomy" id="582402"/>
    <lineage>
        <taxon>Bacteria</taxon>
        <taxon>Pseudomonadati</taxon>
        <taxon>Pseudomonadota</taxon>
        <taxon>Alphaproteobacteria</taxon>
        <taxon>Hyphomonadales</taxon>
        <taxon>Hyphomonadaceae</taxon>
        <taxon>Hirschia</taxon>
    </lineage>
</organism>
<reference evidence="12" key="1">
    <citation type="journal article" date="2011" name="J. Bacteriol.">
        <title>Genome sequences of eight morphologically diverse alphaproteobacteria.</title>
        <authorList>
            <consortium name="US DOE Joint Genome Institute"/>
            <person name="Brown P.J."/>
            <person name="Kysela D.T."/>
            <person name="Buechlein A."/>
            <person name="Hemmerich C."/>
            <person name="Brun Y.V."/>
        </authorList>
    </citation>
    <scope>NUCLEOTIDE SEQUENCE [LARGE SCALE GENOMIC DNA]</scope>
    <source>
        <strain evidence="12">ATCC 49814 / DSM 5838 / IFAM 1418</strain>
    </source>
</reference>
<dbReference type="OrthoDB" id="9802228at2"/>
<dbReference type="EC" id="2.1.1.63" evidence="8"/>
<dbReference type="SUPFAM" id="SSF46767">
    <property type="entry name" value="Methylated DNA-protein cysteine methyltransferase, C-terminal domain"/>
    <property type="match status" value="1"/>
</dbReference>
<dbReference type="Pfam" id="PF01035">
    <property type="entry name" value="DNA_binding_1"/>
    <property type="match status" value="1"/>
</dbReference>
<dbReference type="EMBL" id="CP001678">
    <property type="protein sequence ID" value="ACT58134.1"/>
    <property type="molecule type" value="Genomic_DNA"/>
</dbReference>
<dbReference type="Gene3D" id="1.10.10.10">
    <property type="entry name" value="Winged helix-like DNA-binding domain superfamily/Winged helix DNA-binding domain"/>
    <property type="match status" value="1"/>
</dbReference>
<dbReference type="eggNOG" id="COG0350">
    <property type="taxonomic scope" value="Bacteria"/>
</dbReference>
<accession>C6XMW4</accession>
<evidence type="ECO:0000259" key="9">
    <source>
        <dbReference type="Pfam" id="PF01035"/>
    </source>
</evidence>
<comment type="subcellular location">
    <subcellularLocation>
        <location evidence="8">Cytoplasm</location>
    </subcellularLocation>
</comment>
<dbReference type="PROSITE" id="PS00374">
    <property type="entry name" value="MGMT"/>
    <property type="match status" value="1"/>
</dbReference>
<evidence type="ECO:0000259" key="10">
    <source>
        <dbReference type="Pfam" id="PF02870"/>
    </source>
</evidence>
<dbReference type="InterPro" id="IPR001497">
    <property type="entry name" value="MethylDNA_cys_MeTrfase_AS"/>
</dbReference>
<evidence type="ECO:0000313" key="11">
    <source>
        <dbReference type="EMBL" id="ACT58134.1"/>
    </source>
</evidence>
<dbReference type="Pfam" id="PF02870">
    <property type="entry name" value="Methyltransf_1N"/>
    <property type="match status" value="1"/>
</dbReference>
<comment type="catalytic activity">
    <reaction evidence="7 8">
        <text>a 6-O-methyl-2'-deoxyguanosine in DNA + L-cysteinyl-[protein] = S-methyl-L-cysteinyl-[protein] + a 2'-deoxyguanosine in DNA</text>
        <dbReference type="Rhea" id="RHEA:24000"/>
        <dbReference type="Rhea" id="RHEA-COMP:10131"/>
        <dbReference type="Rhea" id="RHEA-COMP:10132"/>
        <dbReference type="Rhea" id="RHEA-COMP:11367"/>
        <dbReference type="Rhea" id="RHEA-COMP:11368"/>
        <dbReference type="ChEBI" id="CHEBI:29950"/>
        <dbReference type="ChEBI" id="CHEBI:82612"/>
        <dbReference type="ChEBI" id="CHEBI:85445"/>
        <dbReference type="ChEBI" id="CHEBI:85448"/>
        <dbReference type="EC" id="2.1.1.63"/>
    </reaction>
</comment>
<dbReference type="InterPro" id="IPR014048">
    <property type="entry name" value="MethylDNA_cys_MeTrfase_DNA-bd"/>
</dbReference>
<dbReference type="PANTHER" id="PTHR10815:SF5">
    <property type="entry name" value="METHYLATED-DNA--PROTEIN-CYSTEINE METHYLTRANSFERASE"/>
    <property type="match status" value="1"/>
</dbReference>
<dbReference type="CDD" id="cd06445">
    <property type="entry name" value="ATase"/>
    <property type="match status" value="1"/>
</dbReference>
<dbReference type="Proteomes" id="UP000002745">
    <property type="component" value="Chromosome"/>
</dbReference>
<evidence type="ECO:0000256" key="1">
    <source>
        <dbReference type="ARBA" id="ARBA00001286"/>
    </source>
</evidence>
<keyword evidence="4 8" id="KW-0808">Transferase</keyword>
<evidence type="ECO:0000256" key="4">
    <source>
        <dbReference type="ARBA" id="ARBA00022679"/>
    </source>
</evidence>
<dbReference type="NCBIfam" id="NF007626">
    <property type="entry name" value="PRK10286.1"/>
    <property type="match status" value="1"/>
</dbReference>
<dbReference type="HAMAP" id="MF_00772">
    <property type="entry name" value="OGT"/>
    <property type="match status" value="1"/>
</dbReference>
<dbReference type="InterPro" id="IPR008332">
    <property type="entry name" value="MethylG_MeTrfase_N"/>
</dbReference>
<keyword evidence="2 8" id="KW-0963">Cytoplasm</keyword>
<name>C6XMW4_HIRBI</name>
<evidence type="ECO:0000256" key="3">
    <source>
        <dbReference type="ARBA" id="ARBA00022603"/>
    </source>
</evidence>
<dbReference type="NCBIfam" id="TIGR00589">
    <property type="entry name" value="ogt"/>
    <property type="match status" value="1"/>
</dbReference>
<evidence type="ECO:0000256" key="5">
    <source>
        <dbReference type="ARBA" id="ARBA00022763"/>
    </source>
</evidence>
<evidence type="ECO:0000256" key="7">
    <source>
        <dbReference type="ARBA" id="ARBA00049348"/>
    </source>
</evidence>
<dbReference type="GO" id="GO:0005737">
    <property type="term" value="C:cytoplasm"/>
    <property type="evidence" value="ECO:0007669"/>
    <property type="project" value="UniProtKB-SubCell"/>
</dbReference>
<evidence type="ECO:0000256" key="8">
    <source>
        <dbReference type="HAMAP-Rule" id="MF_00772"/>
    </source>
</evidence>
<dbReference type="GO" id="GO:0006307">
    <property type="term" value="P:DNA alkylation repair"/>
    <property type="evidence" value="ECO:0007669"/>
    <property type="project" value="UniProtKB-UniRule"/>
</dbReference>
<comment type="function">
    <text evidence="8">Involved in the cellular defense against the biological effects of O6-methylguanine (O6-MeG) and O4-methylthymine (O4-MeT) in DNA. Repairs the methylated nucleobase in DNA by stoichiometrically transferring the methyl group to a cysteine residue in the enzyme. This is a suicide reaction: the enzyme is irreversibly inactivated.</text>
</comment>
<feature type="active site" description="Nucleophile; methyl group acceptor" evidence="8">
    <location>
        <position position="141"/>
    </location>
</feature>
<dbReference type="KEGG" id="hba:Hbal_0432"/>
<gene>
    <name evidence="11" type="ordered locus">Hbal_0432</name>
</gene>
<comment type="miscellaneous">
    <text evidence="8">This enzyme catalyzes only one turnover and therefore is not strictly catalytic. According to one definition, an enzyme is a biocatalyst that acts repeatedly and over many reaction cycles.</text>
</comment>
<keyword evidence="12" id="KW-1185">Reference proteome</keyword>
<keyword evidence="6 8" id="KW-0234">DNA repair</keyword>
<keyword evidence="3 8" id="KW-0489">Methyltransferase</keyword>
<evidence type="ECO:0000256" key="2">
    <source>
        <dbReference type="ARBA" id="ARBA00022490"/>
    </source>
</evidence>
<keyword evidence="5 8" id="KW-0227">DNA damage</keyword>
<dbReference type="HOGENOM" id="CLU_000445_52_2_5"/>
<comment type="catalytic activity">
    <reaction evidence="1 8">
        <text>a 4-O-methyl-thymidine in DNA + L-cysteinyl-[protein] = a thymidine in DNA + S-methyl-L-cysteinyl-[protein]</text>
        <dbReference type="Rhea" id="RHEA:53428"/>
        <dbReference type="Rhea" id="RHEA-COMP:10131"/>
        <dbReference type="Rhea" id="RHEA-COMP:10132"/>
        <dbReference type="Rhea" id="RHEA-COMP:13555"/>
        <dbReference type="Rhea" id="RHEA-COMP:13556"/>
        <dbReference type="ChEBI" id="CHEBI:29950"/>
        <dbReference type="ChEBI" id="CHEBI:82612"/>
        <dbReference type="ChEBI" id="CHEBI:137386"/>
        <dbReference type="ChEBI" id="CHEBI:137387"/>
        <dbReference type="EC" id="2.1.1.63"/>
    </reaction>
</comment>
<dbReference type="FunFam" id="1.10.10.10:FF:000337">
    <property type="entry name" value="Methylated-DNA--protein-cysteine methyltransferase"/>
    <property type="match status" value="1"/>
</dbReference>
<dbReference type="InterPro" id="IPR023546">
    <property type="entry name" value="MGMT"/>
</dbReference>
<evidence type="ECO:0000313" key="12">
    <source>
        <dbReference type="Proteomes" id="UP000002745"/>
    </source>
</evidence>
<dbReference type="GO" id="GO:0032259">
    <property type="term" value="P:methylation"/>
    <property type="evidence" value="ECO:0007669"/>
    <property type="project" value="UniProtKB-KW"/>
</dbReference>
<dbReference type="RefSeq" id="WP_015826284.1">
    <property type="nucleotide sequence ID" value="NC_012982.1"/>
</dbReference>
<dbReference type="STRING" id="582402.Hbal_0432"/>